<dbReference type="SUPFAM" id="SSF52540">
    <property type="entry name" value="P-loop containing nucleoside triphosphate hydrolases"/>
    <property type="match status" value="1"/>
</dbReference>
<comment type="function">
    <text evidence="7">Translation factor necessary for the incorporation of selenocysteine into proteins. It probably replaces EF-Tu for the insertion of selenocysteine directed by the UGA codon. SelB binds GTP and GDP.</text>
</comment>
<dbReference type="Pfam" id="PF09106">
    <property type="entry name" value="WHD_2nd_SelB"/>
    <property type="match status" value="1"/>
</dbReference>
<dbReference type="InterPro" id="IPR057335">
    <property type="entry name" value="Beta-barrel_SelB"/>
</dbReference>
<reference evidence="10 11" key="1">
    <citation type="submission" date="2022-12" db="EMBL/GenBank/DDBJ databases">
        <title>Draft genome sequence of Paenibacillus sp. dW9.</title>
        <authorList>
            <person name="Choi E.-W."/>
            <person name="Kim D.-U."/>
        </authorList>
    </citation>
    <scope>NUCLEOTIDE SEQUENCE [LARGE SCALE GENOMIC DNA]</scope>
    <source>
        <strain evidence="11">dW9</strain>
    </source>
</reference>
<dbReference type="CDD" id="cd15491">
    <property type="entry name" value="selB_III"/>
    <property type="match status" value="1"/>
</dbReference>
<dbReference type="SUPFAM" id="SSF50465">
    <property type="entry name" value="EF-Tu/eEF-1alpha/eIF2-gamma C-terminal domain"/>
    <property type="match status" value="1"/>
</dbReference>
<comment type="caution">
    <text evidence="10">The sequence shown here is derived from an EMBL/GenBank/DDBJ whole genome shotgun (WGS) entry which is preliminary data.</text>
</comment>
<evidence type="ECO:0000313" key="11">
    <source>
        <dbReference type="Proteomes" id="UP001527882"/>
    </source>
</evidence>
<dbReference type="EMBL" id="JAQAGZ010000029">
    <property type="protein sequence ID" value="MCZ8516978.1"/>
    <property type="molecule type" value="Genomic_DNA"/>
</dbReference>
<dbReference type="InterPro" id="IPR004161">
    <property type="entry name" value="EFTu-like_2"/>
</dbReference>
<keyword evidence="4" id="KW-0547">Nucleotide-binding</keyword>
<name>A0ABT4QJC1_9BACL</name>
<dbReference type="Gene3D" id="2.40.30.10">
    <property type="entry name" value="Translation factors"/>
    <property type="match status" value="1"/>
</dbReference>
<protein>
    <recommendedName>
        <fullName evidence="2">Selenocysteine-specific elongation factor</fullName>
    </recommendedName>
    <alternativeName>
        <fullName evidence="8">SelB translation factor</fullName>
    </alternativeName>
</protein>
<accession>A0ABT4QJC1</accession>
<dbReference type="GO" id="GO:0003746">
    <property type="term" value="F:translation elongation factor activity"/>
    <property type="evidence" value="ECO:0007669"/>
    <property type="project" value="UniProtKB-KW"/>
</dbReference>
<organism evidence="10 11">
    <name type="scientific">Paenibacillus gyeongsangnamensis</name>
    <dbReference type="NCBI Taxonomy" id="3388067"/>
    <lineage>
        <taxon>Bacteria</taxon>
        <taxon>Bacillati</taxon>
        <taxon>Bacillota</taxon>
        <taxon>Bacilli</taxon>
        <taxon>Bacillales</taxon>
        <taxon>Paenibacillaceae</taxon>
        <taxon>Paenibacillus</taxon>
    </lineage>
</organism>
<evidence type="ECO:0000256" key="4">
    <source>
        <dbReference type="ARBA" id="ARBA00022741"/>
    </source>
</evidence>
<dbReference type="PANTHER" id="PTHR43721">
    <property type="entry name" value="ELONGATION FACTOR TU-RELATED"/>
    <property type="match status" value="1"/>
</dbReference>
<dbReference type="InterPro" id="IPR027417">
    <property type="entry name" value="P-loop_NTPase"/>
</dbReference>
<sequence length="638" mass="72349">MPSHFYTIGMAGHIDHGKTTLTKALTNVDTDRLKEEKERQISIELGYAPFPLDEYETSIVDVPGHEKFIRQMIAGVAGIDLVILVIAADEGVMPQTREHIEILSFLGIQHGIIAVTKADRVEPDFVELIEEDIQSAIKNTIFEQADIVFVDSVTGTGLPALRAAIKQELSKIPERNAKGSFRLPIDQVFTVQGHGTVVRGTIYEGTVQTGDILTVLPYKTSVKAREVQVHNQQKNIAIAGQRVAINLSGLSKEEIKRGDVLVASSGSFQPTDTIDISLTTAQDLRLPLKQRAPIKFHSGTAEVMGKIIFFDRNEVNKSEEVLCQIRLDEPVVVGRGDRYVLRRPSPVETIGGGWVIDPFGEKYRFGVKTIQKLERKREGSPEERILDALHAHQLATKSDLLHFTSLHVDSLEEMMVLLIRDKKVLTMGADFFVSEVVYEEARNEILEQLRRYHETFPLRAGMNKAECIQALDKKKTKKLTEMVIDKELEQGLLAKKKQYISLPEFEPHFPNQWKNRLEKALERLKDDGLGAQTWDQYLIDEKIPEKLYLEVKHYLLDNGLAYPLDEKHLIHRDVFESQLMKLYNGINGLAFSVQDAKAILDASRKNLILFLELLDQLQITQRTDEKRKWLREPDSIII</sequence>
<keyword evidence="5" id="KW-0648">Protein biosynthesis</keyword>
<evidence type="ECO:0000313" key="10">
    <source>
        <dbReference type="EMBL" id="MCZ8516978.1"/>
    </source>
</evidence>
<evidence type="ECO:0000259" key="9">
    <source>
        <dbReference type="PROSITE" id="PS51722"/>
    </source>
</evidence>
<keyword evidence="6" id="KW-0342">GTP-binding</keyword>
<evidence type="ECO:0000256" key="6">
    <source>
        <dbReference type="ARBA" id="ARBA00023134"/>
    </source>
</evidence>
<dbReference type="PROSITE" id="PS51722">
    <property type="entry name" value="G_TR_2"/>
    <property type="match status" value="1"/>
</dbReference>
<dbReference type="PANTHER" id="PTHR43721:SF22">
    <property type="entry name" value="ELONGATION FACTOR TU, MITOCHONDRIAL"/>
    <property type="match status" value="1"/>
</dbReference>
<dbReference type="InterPro" id="IPR015190">
    <property type="entry name" value="Elong_fac_SelB-wing-hlx_typ-2"/>
</dbReference>
<dbReference type="Pfam" id="PF00009">
    <property type="entry name" value="GTP_EFTU"/>
    <property type="match status" value="1"/>
</dbReference>
<gene>
    <name evidence="10" type="primary">selB</name>
    <name evidence="10" type="ORF">O9H85_32410</name>
</gene>
<comment type="subcellular location">
    <subcellularLocation>
        <location evidence="1">Cytoplasm</location>
    </subcellularLocation>
</comment>
<dbReference type="InterPro" id="IPR009001">
    <property type="entry name" value="Transl_elong_EF1A/Init_IF2_C"/>
</dbReference>
<keyword evidence="11" id="KW-1185">Reference proteome</keyword>
<proteinExistence type="predicted"/>
<dbReference type="InterPro" id="IPR036388">
    <property type="entry name" value="WH-like_DNA-bd_sf"/>
</dbReference>
<dbReference type="NCBIfam" id="TIGR00231">
    <property type="entry name" value="small_GTP"/>
    <property type="match status" value="1"/>
</dbReference>
<dbReference type="InterPro" id="IPR015191">
    <property type="entry name" value="SelB_WHD4"/>
</dbReference>
<evidence type="ECO:0000256" key="5">
    <source>
        <dbReference type="ARBA" id="ARBA00022917"/>
    </source>
</evidence>
<dbReference type="Gene3D" id="1.10.10.10">
    <property type="entry name" value="Winged helix-like DNA-binding domain superfamily/Winged helix DNA-binding domain"/>
    <property type="match status" value="1"/>
</dbReference>
<keyword evidence="10" id="KW-0251">Elongation factor</keyword>
<evidence type="ECO:0000256" key="3">
    <source>
        <dbReference type="ARBA" id="ARBA00022490"/>
    </source>
</evidence>
<dbReference type="CDD" id="cd03696">
    <property type="entry name" value="SelB_II"/>
    <property type="match status" value="1"/>
</dbReference>
<keyword evidence="3" id="KW-0963">Cytoplasm</keyword>
<dbReference type="SUPFAM" id="SSF46785">
    <property type="entry name" value="Winged helix' DNA-binding domain"/>
    <property type="match status" value="1"/>
</dbReference>
<dbReference type="Pfam" id="PF25461">
    <property type="entry name" value="Beta-barrel_SelB"/>
    <property type="match status" value="1"/>
</dbReference>
<evidence type="ECO:0000256" key="8">
    <source>
        <dbReference type="ARBA" id="ARBA00031615"/>
    </source>
</evidence>
<dbReference type="Gene3D" id="3.40.50.300">
    <property type="entry name" value="P-loop containing nucleotide triphosphate hydrolases"/>
    <property type="match status" value="1"/>
</dbReference>
<dbReference type="InterPro" id="IPR004535">
    <property type="entry name" value="Transl_elong_SelB"/>
</dbReference>
<feature type="domain" description="Tr-type G" evidence="9">
    <location>
        <begin position="3"/>
        <end position="174"/>
    </location>
</feature>
<dbReference type="NCBIfam" id="TIGR00475">
    <property type="entry name" value="selB"/>
    <property type="match status" value="1"/>
</dbReference>
<evidence type="ECO:0000256" key="2">
    <source>
        <dbReference type="ARBA" id="ARBA00015953"/>
    </source>
</evidence>
<evidence type="ECO:0000256" key="7">
    <source>
        <dbReference type="ARBA" id="ARBA00025526"/>
    </source>
</evidence>
<dbReference type="RefSeq" id="WP_269885510.1">
    <property type="nucleotide sequence ID" value="NZ_JAQAGZ010000029.1"/>
</dbReference>
<dbReference type="Proteomes" id="UP001527882">
    <property type="component" value="Unassembled WGS sequence"/>
</dbReference>
<dbReference type="Pfam" id="PF03144">
    <property type="entry name" value="GTP_EFTU_D2"/>
    <property type="match status" value="1"/>
</dbReference>
<dbReference type="InterPro" id="IPR000795">
    <property type="entry name" value="T_Tr_GTP-bd_dom"/>
</dbReference>
<evidence type="ECO:0000256" key="1">
    <source>
        <dbReference type="ARBA" id="ARBA00004496"/>
    </source>
</evidence>
<dbReference type="Pfam" id="PF09107">
    <property type="entry name" value="WHD_3rd_SelB"/>
    <property type="match status" value="1"/>
</dbReference>
<dbReference type="InterPro" id="IPR005225">
    <property type="entry name" value="Small_GTP-bd"/>
</dbReference>
<dbReference type="InterPro" id="IPR009000">
    <property type="entry name" value="Transl_B-barrel_sf"/>
</dbReference>
<dbReference type="InterPro" id="IPR050055">
    <property type="entry name" value="EF-Tu_GTPase"/>
</dbReference>
<dbReference type="CDD" id="cd04171">
    <property type="entry name" value="SelB"/>
    <property type="match status" value="1"/>
</dbReference>
<dbReference type="SUPFAM" id="SSF50447">
    <property type="entry name" value="Translation proteins"/>
    <property type="match status" value="1"/>
</dbReference>
<dbReference type="Gene3D" id="1.10.10.2770">
    <property type="match status" value="1"/>
</dbReference>
<dbReference type="InterPro" id="IPR036390">
    <property type="entry name" value="WH_DNA-bd_sf"/>
</dbReference>